<gene>
    <name evidence="2" type="ORF">GNF68_11190</name>
    <name evidence="3" type="ORF">GNF81_13575</name>
    <name evidence="4" type="ORF">GNF83_12015</name>
</gene>
<reference evidence="3" key="1">
    <citation type="submission" date="2019-11" db="EMBL/GenBank/DDBJ databases">
        <title>Characterization of Clostridium perfringens isolates from swine manure treated agricultural soils.</title>
        <authorList>
            <person name="Wushke S.T."/>
        </authorList>
    </citation>
    <scope>NUCLEOTIDE SEQUENCE</scope>
    <source>
        <strain evidence="3">X15</strain>
        <strain evidence="4">X62</strain>
        <strain evidence="2">X94</strain>
    </source>
</reference>
<dbReference type="EMBL" id="WNVG01000064">
    <property type="protein sequence ID" value="MDZ5033796.1"/>
    <property type="molecule type" value="Genomic_DNA"/>
</dbReference>
<evidence type="ECO:0000313" key="2">
    <source>
        <dbReference type="EMBL" id="MDZ4909629.1"/>
    </source>
</evidence>
<keyword evidence="1" id="KW-1133">Transmembrane helix</keyword>
<dbReference type="AlphaFoldDB" id="A0AAW9J2C7"/>
<comment type="caution">
    <text evidence="3">The sequence shown here is derived from an EMBL/GenBank/DDBJ whole genome shotgun (WGS) entry which is preliminary data.</text>
</comment>
<keyword evidence="1" id="KW-0812">Transmembrane</keyword>
<organism evidence="3 5">
    <name type="scientific">Clostridium perfringens</name>
    <dbReference type="NCBI Taxonomy" id="1502"/>
    <lineage>
        <taxon>Bacteria</taxon>
        <taxon>Bacillati</taxon>
        <taxon>Bacillota</taxon>
        <taxon>Clostridia</taxon>
        <taxon>Eubacteriales</taxon>
        <taxon>Clostridiaceae</taxon>
        <taxon>Clostridium</taxon>
    </lineage>
</organism>
<dbReference type="EMBL" id="WNUR01000034">
    <property type="protein sequence ID" value="MDZ7541962.1"/>
    <property type="molecule type" value="Genomic_DNA"/>
</dbReference>
<feature type="transmembrane region" description="Helical" evidence="1">
    <location>
        <begin position="12"/>
        <end position="34"/>
    </location>
</feature>
<evidence type="ECO:0000313" key="4">
    <source>
        <dbReference type="EMBL" id="MDZ7541962.1"/>
    </source>
</evidence>
<dbReference type="Proteomes" id="UP001288944">
    <property type="component" value="Unassembled WGS sequence"/>
</dbReference>
<feature type="transmembrane region" description="Helical" evidence="1">
    <location>
        <begin position="46"/>
        <end position="68"/>
    </location>
</feature>
<dbReference type="EMBL" id="WNUI01000031">
    <property type="protein sequence ID" value="MDZ4909629.1"/>
    <property type="molecule type" value="Genomic_DNA"/>
</dbReference>
<accession>A0AAW9J2C7</accession>
<dbReference type="RefSeq" id="WP_168971111.1">
    <property type="nucleotide sequence ID" value="NZ_CP075903.1"/>
</dbReference>
<proteinExistence type="predicted"/>
<keyword evidence="1" id="KW-0472">Membrane</keyword>
<sequence>MFNKEFFNKRNLRTLILAIVLFIIFIWGTNLAAIWFSDMGKEKISIIKKIGISFLILGPYWVVAISGFYKRLRRILNYKLFNLMFFIIYFYYFFLIDSIVNNLSRL</sequence>
<evidence type="ECO:0000313" key="3">
    <source>
        <dbReference type="EMBL" id="MDZ5033796.1"/>
    </source>
</evidence>
<evidence type="ECO:0000256" key="1">
    <source>
        <dbReference type="SAM" id="Phobius"/>
    </source>
</evidence>
<evidence type="ECO:0000313" key="5">
    <source>
        <dbReference type="Proteomes" id="UP001289066"/>
    </source>
</evidence>
<protein>
    <submittedName>
        <fullName evidence="3">Uncharacterized protein</fullName>
    </submittedName>
</protein>
<feature type="transmembrane region" description="Helical" evidence="1">
    <location>
        <begin position="80"/>
        <end position="100"/>
    </location>
</feature>
<dbReference type="Proteomes" id="UP001288778">
    <property type="component" value="Unassembled WGS sequence"/>
</dbReference>
<name>A0AAW9J2C7_CLOPF</name>
<dbReference type="Proteomes" id="UP001289066">
    <property type="component" value="Unassembled WGS sequence"/>
</dbReference>